<evidence type="ECO:0000256" key="4">
    <source>
        <dbReference type="ARBA" id="ARBA00022692"/>
    </source>
</evidence>
<evidence type="ECO:0000259" key="8">
    <source>
        <dbReference type="Pfam" id="PF02397"/>
    </source>
</evidence>
<name>A0ABS4WI99_9MICC</name>
<feature type="domain" description="Bacterial sugar transferase" evidence="8">
    <location>
        <begin position="301"/>
        <end position="489"/>
    </location>
</feature>
<gene>
    <name evidence="9" type="ORF">JOF46_003841</name>
</gene>
<evidence type="ECO:0000256" key="2">
    <source>
        <dbReference type="ARBA" id="ARBA00006464"/>
    </source>
</evidence>
<feature type="transmembrane region" description="Helical" evidence="7">
    <location>
        <begin position="132"/>
        <end position="152"/>
    </location>
</feature>
<dbReference type="NCBIfam" id="TIGR03025">
    <property type="entry name" value="EPS_sugtrans"/>
    <property type="match status" value="1"/>
</dbReference>
<comment type="similarity">
    <text evidence="2">Belongs to the bacterial sugar transferase family.</text>
</comment>
<keyword evidence="10" id="KW-1185">Reference proteome</keyword>
<dbReference type="RefSeq" id="WP_209910226.1">
    <property type="nucleotide sequence ID" value="NZ_BAAAMI010000023.1"/>
</dbReference>
<protein>
    <submittedName>
        <fullName evidence="9">Exopolysaccharide biosynthesis polyprenyl glycosylphosphotransferase</fullName>
    </submittedName>
</protein>
<evidence type="ECO:0000256" key="7">
    <source>
        <dbReference type="SAM" id="Phobius"/>
    </source>
</evidence>
<dbReference type="InterPro" id="IPR017475">
    <property type="entry name" value="EPS_sugar_tfrase"/>
</dbReference>
<keyword evidence="3" id="KW-0808">Transferase</keyword>
<feature type="transmembrane region" description="Helical" evidence="7">
    <location>
        <begin position="70"/>
        <end position="89"/>
    </location>
</feature>
<evidence type="ECO:0000313" key="10">
    <source>
        <dbReference type="Proteomes" id="UP000766570"/>
    </source>
</evidence>
<proteinExistence type="inferred from homology"/>
<feature type="transmembrane region" description="Helical" evidence="7">
    <location>
        <begin position="45"/>
        <end position="64"/>
    </location>
</feature>
<reference evidence="9 10" key="1">
    <citation type="submission" date="2021-03" db="EMBL/GenBank/DDBJ databases">
        <title>Sequencing the genomes of 1000 actinobacteria strains.</title>
        <authorList>
            <person name="Klenk H.-P."/>
        </authorList>
    </citation>
    <scope>NUCLEOTIDE SEQUENCE [LARGE SCALE GENOMIC DNA]</scope>
    <source>
        <strain evidence="9 10">DSM 15454</strain>
    </source>
</reference>
<dbReference type="Pfam" id="PF02397">
    <property type="entry name" value="Bac_transf"/>
    <property type="match status" value="1"/>
</dbReference>
<dbReference type="PANTHER" id="PTHR30576">
    <property type="entry name" value="COLANIC BIOSYNTHESIS UDP-GLUCOSE LIPID CARRIER TRANSFERASE"/>
    <property type="match status" value="1"/>
</dbReference>
<evidence type="ECO:0000313" key="9">
    <source>
        <dbReference type="EMBL" id="MBP2375929.1"/>
    </source>
</evidence>
<dbReference type="InterPro" id="IPR003362">
    <property type="entry name" value="Bact_transf"/>
</dbReference>
<evidence type="ECO:0000256" key="3">
    <source>
        <dbReference type="ARBA" id="ARBA00022679"/>
    </source>
</evidence>
<keyword evidence="4 7" id="KW-0812">Transmembrane</keyword>
<dbReference type="Proteomes" id="UP000766570">
    <property type="component" value="Unassembled WGS sequence"/>
</dbReference>
<keyword evidence="6 7" id="KW-0472">Membrane</keyword>
<sequence>MTNINESFDAASRWWPVRANVRARTEAITVEAPARAWRRRFTWRLTATDVATIVLVSAIGSMAFPGVASTGMLEIAVAAMFWMLLLALYRTRSLQRIGAGAMEYKRVVDATAVSAGWTAMAIILTNSLENRWILMAVYPVGLMALLLERWLWRQWLTRQSTKSGHFLSHVVVVGQIPDIRYVTERLAQHSGAAYKVVGAVYDEEVVPGHGAAYLQRAGLANLENVVASTGADAVIVAGSLRAGNEEIRKLGWRLEESRTQIILVSSLTNVAGPRIRMRPVEGLPLMHVDLPNFDGGHHVVKRAMDIVLSGTALILLAPVLAVLAITVRKDSEGPAFFSQYRVGRSGEPFKMYKFRSMVVDAEDQLESLQGENEGHGYLFKHKADPRITGAGRWMRKYSLDELPQLFNVLKGDMSLVGPRPPLASEVAQYEGATERRLYIKPGVTGLWQTRGRSDLPMDESIRLDLYYVENWSVTGDLMIMWRTVKVMIKPEGAY</sequence>
<organism evidence="9 10">
    <name type="scientific">Paeniglutamicibacter psychrophenolicus</name>
    <dbReference type="NCBI Taxonomy" id="257454"/>
    <lineage>
        <taxon>Bacteria</taxon>
        <taxon>Bacillati</taxon>
        <taxon>Actinomycetota</taxon>
        <taxon>Actinomycetes</taxon>
        <taxon>Micrococcales</taxon>
        <taxon>Micrococcaceae</taxon>
        <taxon>Paeniglutamicibacter</taxon>
    </lineage>
</organism>
<evidence type="ECO:0000256" key="5">
    <source>
        <dbReference type="ARBA" id="ARBA00022989"/>
    </source>
</evidence>
<dbReference type="PANTHER" id="PTHR30576:SF10">
    <property type="entry name" value="SLL5057 PROTEIN"/>
    <property type="match status" value="1"/>
</dbReference>
<accession>A0ABS4WI99</accession>
<evidence type="ECO:0000256" key="6">
    <source>
        <dbReference type="ARBA" id="ARBA00023136"/>
    </source>
</evidence>
<keyword evidence="5 7" id="KW-1133">Transmembrane helix</keyword>
<evidence type="ECO:0000256" key="1">
    <source>
        <dbReference type="ARBA" id="ARBA00004141"/>
    </source>
</evidence>
<feature type="transmembrane region" description="Helical" evidence="7">
    <location>
        <begin position="110"/>
        <end position="126"/>
    </location>
</feature>
<comment type="subcellular location">
    <subcellularLocation>
        <location evidence="1">Membrane</location>
        <topology evidence="1">Multi-pass membrane protein</topology>
    </subcellularLocation>
</comment>
<dbReference type="EMBL" id="JAGIOE010000001">
    <property type="protein sequence ID" value="MBP2375929.1"/>
    <property type="molecule type" value="Genomic_DNA"/>
</dbReference>
<comment type="caution">
    <text evidence="9">The sequence shown here is derived from an EMBL/GenBank/DDBJ whole genome shotgun (WGS) entry which is preliminary data.</text>
</comment>
<feature type="transmembrane region" description="Helical" evidence="7">
    <location>
        <begin position="306"/>
        <end position="327"/>
    </location>
</feature>